<proteinExistence type="predicted"/>
<evidence type="ECO:0000313" key="11">
    <source>
        <dbReference type="Proteomes" id="UP000321197"/>
    </source>
</evidence>
<keyword evidence="5 8" id="KW-1133">Transmembrane helix</keyword>
<keyword evidence="7 8" id="KW-0472">Membrane</keyword>
<keyword evidence="3 8" id="KW-0812">Transmembrane</keyword>
<evidence type="ECO:0000256" key="3">
    <source>
        <dbReference type="ARBA" id="ARBA00022692"/>
    </source>
</evidence>
<feature type="domain" description="SecDF P1 head subdomain" evidence="9">
    <location>
        <begin position="142"/>
        <end position="237"/>
    </location>
</feature>
<evidence type="ECO:0000313" key="10">
    <source>
        <dbReference type="EMBL" id="GEM81835.1"/>
    </source>
</evidence>
<keyword evidence="6" id="KW-0811">Translocation</keyword>
<evidence type="ECO:0000256" key="4">
    <source>
        <dbReference type="ARBA" id="ARBA00022927"/>
    </source>
</evidence>
<gene>
    <name evidence="10" type="ORF">MHY01S_00010</name>
</gene>
<dbReference type="PANTHER" id="PTHR30081">
    <property type="entry name" value="PROTEIN-EXPORT MEMBRANE PROTEIN SEC"/>
    <property type="match status" value="1"/>
</dbReference>
<evidence type="ECO:0000256" key="1">
    <source>
        <dbReference type="ARBA" id="ARBA00022448"/>
    </source>
</evidence>
<dbReference type="GO" id="GO:0015031">
    <property type="term" value="P:protein transport"/>
    <property type="evidence" value="ECO:0007669"/>
    <property type="project" value="UniProtKB-KW"/>
</dbReference>
<evidence type="ECO:0000259" key="9">
    <source>
        <dbReference type="Pfam" id="PF22599"/>
    </source>
</evidence>
<keyword evidence="2" id="KW-1003">Cell membrane</keyword>
<dbReference type="PANTHER" id="PTHR30081:SF1">
    <property type="entry name" value="PROTEIN TRANSLOCASE SUBUNIT SECD"/>
    <property type="match status" value="1"/>
</dbReference>
<dbReference type="Proteomes" id="UP000321197">
    <property type="component" value="Unassembled WGS sequence"/>
</dbReference>
<sequence length="244" mass="26967">MGNVARWVFNLLFTLIPVILLVVFFVSLSTFFRDLNEYRAKQAQAELARLEAVQLRAVGNVNTQTLEQARRILTQRLQHIGVRGFRIEVQNSTITVRLPKLEAAERNRVNALLTQRGNLALQLVKTSANNRSVAQIRPTDLEAPALTNRDLERVQAGQGESGRPALTLRLNREGAARFARLTSANVGRRVAIVVDGRILIAPTIRGPITGGAVSIQGFTAQETERLSDLLQTAPLPVRLEVVKP</sequence>
<name>A0A511QWT5_9DEIN</name>
<organism evidence="10 11">
    <name type="scientific">Meiothermus hypogaeus NBRC 106114</name>
    <dbReference type="NCBI Taxonomy" id="1227553"/>
    <lineage>
        <taxon>Bacteria</taxon>
        <taxon>Thermotogati</taxon>
        <taxon>Deinococcota</taxon>
        <taxon>Deinococci</taxon>
        <taxon>Thermales</taxon>
        <taxon>Thermaceae</taxon>
        <taxon>Meiothermus</taxon>
    </lineage>
</organism>
<keyword evidence="4" id="KW-0653">Protein transport</keyword>
<dbReference type="InterPro" id="IPR054384">
    <property type="entry name" value="SecDF_P1_head"/>
</dbReference>
<feature type="transmembrane region" description="Helical" evidence="8">
    <location>
        <begin position="12"/>
        <end position="32"/>
    </location>
</feature>
<dbReference type="Pfam" id="PF22599">
    <property type="entry name" value="SecDF_P1_head"/>
    <property type="match status" value="1"/>
</dbReference>
<keyword evidence="1" id="KW-0813">Transport</keyword>
<dbReference type="EMBL" id="BJXL01000001">
    <property type="protein sequence ID" value="GEM81835.1"/>
    <property type="molecule type" value="Genomic_DNA"/>
</dbReference>
<evidence type="ECO:0000256" key="8">
    <source>
        <dbReference type="SAM" id="Phobius"/>
    </source>
</evidence>
<evidence type="ECO:0000256" key="7">
    <source>
        <dbReference type="ARBA" id="ARBA00023136"/>
    </source>
</evidence>
<reference evidence="10 11" key="1">
    <citation type="submission" date="2019-07" db="EMBL/GenBank/DDBJ databases">
        <title>Whole genome shotgun sequence of Meiothermus hypogaeus NBRC 106114.</title>
        <authorList>
            <person name="Hosoyama A."/>
            <person name="Uohara A."/>
            <person name="Ohji S."/>
            <person name="Ichikawa N."/>
        </authorList>
    </citation>
    <scope>NUCLEOTIDE SEQUENCE [LARGE SCALE GENOMIC DNA]</scope>
    <source>
        <strain evidence="10 11">NBRC 106114</strain>
    </source>
</reference>
<dbReference type="AlphaFoldDB" id="A0A511QWT5"/>
<dbReference type="OrthoDB" id="9805019at2"/>
<dbReference type="InterPro" id="IPR022813">
    <property type="entry name" value="SecD/SecF_arch_bac"/>
</dbReference>
<evidence type="ECO:0000256" key="5">
    <source>
        <dbReference type="ARBA" id="ARBA00022989"/>
    </source>
</evidence>
<evidence type="ECO:0000256" key="2">
    <source>
        <dbReference type="ARBA" id="ARBA00022475"/>
    </source>
</evidence>
<dbReference type="RefSeq" id="WP_119340390.1">
    <property type="nucleotide sequence ID" value="NZ_BJXL01000001.1"/>
</dbReference>
<accession>A0A511QWT5</accession>
<dbReference type="Gene3D" id="3.30.70.3400">
    <property type="match status" value="1"/>
</dbReference>
<comment type="caution">
    <text evidence="10">The sequence shown here is derived from an EMBL/GenBank/DDBJ whole genome shotgun (WGS) entry which is preliminary data.</text>
</comment>
<dbReference type="GO" id="GO:0005886">
    <property type="term" value="C:plasma membrane"/>
    <property type="evidence" value="ECO:0007669"/>
    <property type="project" value="TreeGrafter"/>
</dbReference>
<protein>
    <recommendedName>
        <fullName evidence="9">SecDF P1 head subdomain domain-containing protein</fullName>
    </recommendedName>
</protein>
<evidence type="ECO:0000256" key="6">
    <source>
        <dbReference type="ARBA" id="ARBA00023010"/>
    </source>
</evidence>
<dbReference type="Gene3D" id="3.30.1360.200">
    <property type="match status" value="1"/>
</dbReference>